<dbReference type="PANTHER" id="PTHR20371">
    <property type="entry name" value="ENOLASE-PHOSPHATASE E1"/>
    <property type="match status" value="1"/>
</dbReference>
<dbReference type="InterPro" id="IPR036412">
    <property type="entry name" value="HAD-like_sf"/>
</dbReference>
<accession>A0A8E2ES72</accession>
<keyword evidence="2" id="KW-1185">Reference proteome</keyword>
<evidence type="ECO:0000313" key="2">
    <source>
        <dbReference type="Proteomes" id="UP000250140"/>
    </source>
</evidence>
<dbReference type="GO" id="GO:0019509">
    <property type="term" value="P:L-methionine salvage from methylthioadenosine"/>
    <property type="evidence" value="ECO:0007669"/>
    <property type="project" value="TreeGrafter"/>
</dbReference>
<evidence type="ECO:0000313" key="1">
    <source>
        <dbReference type="EMBL" id="OCL03864.1"/>
    </source>
</evidence>
<dbReference type="Pfam" id="PF00702">
    <property type="entry name" value="Hydrolase"/>
    <property type="match status" value="1"/>
</dbReference>
<feature type="non-terminal residue" evidence="1">
    <location>
        <position position="1"/>
    </location>
</feature>
<dbReference type="GO" id="GO:0043874">
    <property type="term" value="F:acireductone synthase activity"/>
    <property type="evidence" value="ECO:0007669"/>
    <property type="project" value="TreeGrafter"/>
</dbReference>
<proteinExistence type="predicted"/>
<dbReference type="Proteomes" id="UP000250140">
    <property type="component" value="Unassembled WGS sequence"/>
</dbReference>
<dbReference type="Gene3D" id="3.40.50.1000">
    <property type="entry name" value="HAD superfamily/HAD-like"/>
    <property type="match status" value="1"/>
</dbReference>
<reference evidence="1 2" key="1">
    <citation type="journal article" date="2016" name="Nat. Commun.">
        <title>Ectomycorrhizal ecology is imprinted in the genome of the dominant symbiotic fungus Cenococcum geophilum.</title>
        <authorList>
            <consortium name="DOE Joint Genome Institute"/>
            <person name="Peter M."/>
            <person name="Kohler A."/>
            <person name="Ohm R.A."/>
            <person name="Kuo A."/>
            <person name="Krutzmann J."/>
            <person name="Morin E."/>
            <person name="Arend M."/>
            <person name="Barry K.W."/>
            <person name="Binder M."/>
            <person name="Choi C."/>
            <person name="Clum A."/>
            <person name="Copeland A."/>
            <person name="Grisel N."/>
            <person name="Haridas S."/>
            <person name="Kipfer T."/>
            <person name="LaButti K."/>
            <person name="Lindquist E."/>
            <person name="Lipzen A."/>
            <person name="Maire R."/>
            <person name="Meier B."/>
            <person name="Mihaltcheva S."/>
            <person name="Molinier V."/>
            <person name="Murat C."/>
            <person name="Poggeler S."/>
            <person name="Quandt C.A."/>
            <person name="Sperisen C."/>
            <person name="Tritt A."/>
            <person name="Tisserant E."/>
            <person name="Crous P.W."/>
            <person name="Henrissat B."/>
            <person name="Nehls U."/>
            <person name="Egli S."/>
            <person name="Spatafora J.W."/>
            <person name="Grigoriev I.V."/>
            <person name="Martin F.M."/>
        </authorList>
    </citation>
    <scope>NUCLEOTIDE SEQUENCE [LARGE SCALE GENOMIC DNA]</scope>
    <source>
        <strain evidence="1 2">CBS 207.34</strain>
    </source>
</reference>
<dbReference type="PANTHER" id="PTHR20371:SF1">
    <property type="entry name" value="ENOLASE-PHOSPHATASE E1"/>
    <property type="match status" value="1"/>
</dbReference>
<dbReference type="InterPro" id="IPR023214">
    <property type="entry name" value="HAD_sf"/>
</dbReference>
<organism evidence="1 2">
    <name type="scientific">Glonium stellatum</name>
    <dbReference type="NCBI Taxonomy" id="574774"/>
    <lineage>
        <taxon>Eukaryota</taxon>
        <taxon>Fungi</taxon>
        <taxon>Dikarya</taxon>
        <taxon>Ascomycota</taxon>
        <taxon>Pezizomycotina</taxon>
        <taxon>Dothideomycetes</taxon>
        <taxon>Pleosporomycetidae</taxon>
        <taxon>Gloniales</taxon>
        <taxon>Gloniaceae</taxon>
        <taxon>Glonium</taxon>
    </lineage>
</organism>
<dbReference type="AlphaFoldDB" id="A0A8E2ES72"/>
<gene>
    <name evidence="1" type="ORF">AOQ84DRAFT_347009</name>
</gene>
<dbReference type="OrthoDB" id="272500at2759"/>
<evidence type="ECO:0008006" key="3">
    <source>
        <dbReference type="Google" id="ProtNLM"/>
    </source>
</evidence>
<dbReference type="EMBL" id="KV750667">
    <property type="protein sequence ID" value="OCL03864.1"/>
    <property type="molecule type" value="Genomic_DNA"/>
</dbReference>
<sequence length="159" mass="17305">GKLWKRGYESGEITTPLYPDVLPTLSAWRAHSKRLAIFSSGSVEAQQNFFKYIEVESSGTETDSGTKPRTRDLNPDFVGKFDTVTAGPKVNKESYGKICDALNAASEEVIFLTDNVKEAAAATSAGIYTIVVDRPGNAPLSEADFQSFPVIRQLTDIPV</sequence>
<protein>
    <recommendedName>
        <fullName evidence="3">Enolase-phosphatase E1</fullName>
    </recommendedName>
</protein>
<name>A0A8E2ES72_9PEZI</name>
<dbReference type="SUPFAM" id="SSF56784">
    <property type="entry name" value="HAD-like"/>
    <property type="match status" value="1"/>
</dbReference>